<sequence length="125" mass="13680">MSTGLNFYIEVILISSESSTSDSSTGGTRITPQLLASYYPQSDSTNPEYLIDDSNSDDYQRPIQAKKGSTSTPFKSKKVSTSTPIPAQKAISCKRFDRDIVLELPAEKTWISIGKGLLGLKNQKV</sequence>
<comment type="caution">
    <text evidence="2">The sequence shown here is derived from an EMBL/GenBank/DDBJ whole genome shotgun (WGS) entry which is preliminary data.</text>
</comment>
<evidence type="ECO:0000256" key="1">
    <source>
        <dbReference type="SAM" id="MobiDB-lite"/>
    </source>
</evidence>
<evidence type="ECO:0000313" key="2">
    <source>
        <dbReference type="EMBL" id="PWA61065.1"/>
    </source>
</evidence>
<feature type="compositionally biased region" description="Polar residues" evidence="1">
    <location>
        <begin position="67"/>
        <end position="81"/>
    </location>
</feature>
<dbReference type="Proteomes" id="UP000245207">
    <property type="component" value="Unassembled WGS sequence"/>
</dbReference>
<organism evidence="2 3">
    <name type="scientific">Artemisia annua</name>
    <name type="common">Sweet wormwood</name>
    <dbReference type="NCBI Taxonomy" id="35608"/>
    <lineage>
        <taxon>Eukaryota</taxon>
        <taxon>Viridiplantae</taxon>
        <taxon>Streptophyta</taxon>
        <taxon>Embryophyta</taxon>
        <taxon>Tracheophyta</taxon>
        <taxon>Spermatophyta</taxon>
        <taxon>Magnoliopsida</taxon>
        <taxon>eudicotyledons</taxon>
        <taxon>Gunneridae</taxon>
        <taxon>Pentapetalae</taxon>
        <taxon>asterids</taxon>
        <taxon>campanulids</taxon>
        <taxon>Asterales</taxon>
        <taxon>Asteraceae</taxon>
        <taxon>Asteroideae</taxon>
        <taxon>Anthemideae</taxon>
        <taxon>Artemisiinae</taxon>
        <taxon>Artemisia</taxon>
    </lineage>
</organism>
<proteinExistence type="predicted"/>
<reference evidence="2 3" key="1">
    <citation type="journal article" date="2018" name="Mol. Plant">
        <title>The genome of Artemisia annua provides insight into the evolution of Asteraceae family and artemisinin biosynthesis.</title>
        <authorList>
            <person name="Shen Q."/>
            <person name="Zhang L."/>
            <person name="Liao Z."/>
            <person name="Wang S."/>
            <person name="Yan T."/>
            <person name="Shi P."/>
            <person name="Liu M."/>
            <person name="Fu X."/>
            <person name="Pan Q."/>
            <person name="Wang Y."/>
            <person name="Lv Z."/>
            <person name="Lu X."/>
            <person name="Zhang F."/>
            <person name="Jiang W."/>
            <person name="Ma Y."/>
            <person name="Chen M."/>
            <person name="Hao X."/>
            <person name="Li L."/>
            <person name="Tang Y."/>
            <person name="Lv G."/>
            <person name="Zhou Y."/>
            <person name="Sun X."/>
            <person name="Brodelius P.E."/>
            <person name="Rose J.K.C."/>
            <person name="Tang K."/>
        </authorList>
    </citation>
    <scope>NUCLEOTIDE SEQUENCE [LARGE SCALE GENOMIC DNA]</scope>
    <source>
        <strain evidence="3">cv. Huhao1</strain>
        <tissue evidence="2">Leaf</tissue>
    </source>
</reference>
<accession>A0A2U1MIG4</accession>
<name>A0A2U1MIG4_ARTAN</name>
<evidence type="ECO:0000313" key="3">
    <source>
        <dbReference type="Proteomes" id="UP000245207"/>
    </source>
</evidence>
<feature type="compositionally biased region" description="Low complexity" evidence="1">
    <location>
        <begin position="18"/>
        <end position="28"/>
    </location>
</feature>
<dbReference type="EMBL" id="PKPP01005193">
    <property type="protein sequence ID" value="PWA61065.1"/>
    <property type="molecule type" value="Genomic_DNA"/>
</dbReference>
<keyword evidence="3" id="KW-1185">Reference proteome</keyword>
<feature type="region of interest" description="Disordered" evidence="1">
    <location>
        <begin position="18"/>
        <end position="81"/>
    </location>
</feature>
<dbReference type="AlphaFoldDB" id="A0A2U1MIG4"/>
<protein>
    <submittedName>
        <fullName evidence="2">Uncharacterized protein</fullName>
    </submittedName>
</protein>
<gene>
    <name evidence="2" type="ORF">CTI12_AA376600</name>
</gene>